<feature type="signal peptide" evidence="5">
    <location>
        <begin position="1"/>
        <end position="25"/>
    </location>
</feature>
<name>A0A6G9RTL6_9ENTR</name>
<gene>
    <name evidence="7" type="ORF">GY169_21855</name>
</gene>
<evidence type="ECO:0000313" key="7">
    <source>
        <dbReference type="EMBL" id="QIR29289.1"/>
    </source>
</evidence>
<evidence type="ECO:0000259" key="6">
    <source>
        <dbReference type="SMART" id="SM00062"/>
    </source>
</evidence>
<dbReference type="AlphaFoldDB" id="A0A6G9RTL6"/>
<organism evidence="7 8">
    <name type="scientific">Kluyvera genomosp. 3</name>
    <dbReference type="NCBI Taxonomy" id="2774055"/>
    <lineage>
        <taxon>Bacteria</taxon>
        <taxon>Pseudomonadati</taxon>
        <taxon>Pseudomonadota</taxon>
        <taxon>Gammaproteobacteria</taxon>
        <taxon>Enterobacterales</taxon>
        <taxon>Enterobacteriaceae</taxon>
        <taxon>Kluyvera</taxon>
    </lineage>
</organism>
<dbReference type="InterPro" id="IPR023346">
    <property type="entry name" value="Lysozyme-like_dom_sf"/>
</dbReference>
<evidence type="ECO:0000256" key="2">
    <source>
        <dbReference type="ARBA" id="ARBA00010333"/>
    </source>
</evidence>
<dbReference type="SMART" id="SM00062">
    <property type="entry name" value="PBPb"/>
    <property type="match status" value="1"/>
</dbReference>
<comment type="subcellular location">
    <subcellularLocation>
        <location evidence="1">Cell outer membrane</location>
        <topology evidence="1">Peripheral membrane protein</topology>
    </subcellularLocation>
</comment>
<reference evidence="7 8" key="1">
    <citation type="submission" date="2020-02" db="EMBL/GenBank/DDBJ databases">
        <title>Whole genome PO2S7.</title>
        <authorList>
            <person name="Singha K.M."/>
        </authorList>
    </citation>
    <scope>NUCLEOTIDE SEQUENCE [LARGE SCALE GENOMIC DNA]</scope>
    <source>
        <strain evidence="7 8">PO2S7</strain>
    </source>
</reference>
<dbReference type="InterPro" id="IPR001638">
    <property type="entry name" value="Solute-binding_3/MltF_N"/>
</dbReference>
<dbReference type="Gene3D" id="1.10.530.10">
    <property type="match status" value="1"/>
</dbReference>
<comment type="similarity">
    <text evidence="2">Belongs to the bacterial solute-binding protein 3 family.</text>
</comment>
<sequence>MNAIPFRRFLTACLGALLLTGPAFAAVQPEDSPDALEVNIESIMQPWKGDLPGMLDRRVIRVLTTYSKTFFFIDKGQQRGATHDIFAEFERSLNAQLAKEKKLKQRHLKVRIIFVPVTRDNLFTALNEGKGDIAAANLTITATRQQQVAFTDPIYSDIQELLISGPASPQVKNVDDVAGKTVFVRRSSSYYESLEALNARFAKASLPPVVIKPAPEALEDEDLLEMLNAGLIPLIVVDRHKALFWKQVFPKIQVHEDIVLRDNGNIAWAVRKDNPQLLAKLNGFIKDNRQGSTLGNTLLLRYLKSAKYVKNAAAEKERRKFLKMVEIFRKYGDRYDVDWLLMAAQGYQESRLNQSVRSHVGAIGVMQVMPSTGKELKVGDIKQLDPNIHAGVKYMRWMIDRYYGDEPMTQLDKALFSFASYNAGPARIARLRTETKKRGFDPNIWFGNVENLAAEKIGAETVTYVSNIYKYYIAYRLILDEMNRKRAATGKPPILPASDKNNG</sequence>
<dbReference type="CDD" id="cd01009">
    <property type="entry name" value="PBP2_YfhD_N"/>
    <property type="match status" value="1"/>
</dbReference>
<dbReference type="InterPro" id="IPR008258">
    <property type="entry name" value="Transglycosylase_SLT_dom_1"/>
</dbReference>
<evidence type="ECO:0000256" key="5">
    <source>
        <dbReference type="SAM" id="SignalP"/>
    </source>
</evidence>
<evidence type="ECO:0000256" key="4">
    <source>
        <dbReference type="ARBA" id="ARBA00023237"/>
    </source>
</evidence>
<keyword evidence="3 5" id="KW-0732">Signal</keyword>
<dbReference type="SUPFAM" id="SSF53850">
    <property type="entry name" value="Periplasmic binding protein-like II"/>
    <property type="match status" value="1"/>
</dbReference>
<keyword evidence="4" id="KW-0472">Membrane</keyword>
<feature type="domain" description="Solute-binding protein family 3/N-terminal" evidence="6">
    <location>
        <begin position="59"/>
        <end position="306"/>
    </location>
</feature>
<evidence type="ECO:0000256" key="1">
    <source>
        <dbReference type="ARBA" id="ARBA00004339"/>
    </source>
</evidence>
<dbReference type="SUPFAM" id="SSF53955">
    <property type="entry name" value="Lysozyme-like"/>
    <property type="match status" value="1"/>
</dbReference>
<dbReference type="Proteomes" id="UP000503580">
    <property type="component" value="Chromosome"/>
</dbReference>
<dbReference type="Gene3D" id="3.40.190.10">
    <property type="entry name" value="Periplasmic binding protein-like II"/>
    <property type="match status" value="2"/>
</dbReference>
<dbReference type="EMBL" id="CP050321">
    <property type="protein sequence ID" value="QIR29289.1"/>
    <property type="molecule type" value="Genomic_DNA"/>
</dbReference>
<evidence type="ECO:0000256" key="3">
    <source>
        <dbReference type="ARBA" id="ARBA00022729"/>
    </source>
</evidence>
<accession>A0A6G9RTL6</accession>
<dbReference type="Pfam" id="PF01464">
    <property type="entry name" value="SLT"/>
    <property type="match status" value="1"/>
</dbReference>
<dbReference type="Pfam" id="PF00497">
    <property type="entry name" value="SBP_bac_3"/>
    <property type="match status" value="1"/>
</dbReference>
<keyword evidence="8" id="KW-1185">Reference proteome</keyword>
<evidence type="ECO:0000313" key="8">
    <source>
        <dbReference type="Proteomes" id="UP000503580"/>
    </source>
</evidence>
<proteinExistence type="inferred from homology"/>
<dbReference type="KEGG" id="kgn:GY169_21855"/>
<dbReference type="CDD" id="cd13403">
    <property type="entry name" value="MLTF-like"/>
    <property type="match status" value="1"/>
</dbReference>
<dbReference type="PANTHER" id="PTHR35936">
    <property type="entry name" value="MEMBRANE-BOUND LYTIC MUREIN TRANSGLYCOSYLASE F"/>
    <property type="match status" value="1"/>
</dbReference>
<dbReference type="GO" id="GO:0009279">
    <property type="term" value="C:cell outer membrane"/>
    <property type="evidence" value="ECO:0007669"/>
    <property type="project" value="UniProtKB-SubCell"/>
</dbReference>
<dbReference type="RefSeq" id="WP_167577110.1">
    <property type="nucleotide sequence ID" value="NZ_CP050321.1"/>
</dbReference>
<feature type="chain" id="PRO_5026013980" evidence="5">
    <location>
        <begin position="26"/>
        <end position="503"/>
    </location>
</feature>
<protein>
    <submittedName>
        <fullName evidence="7">Lytic transglycosylase F</fullName>
    </submittedName>
</protein>
<keyword evidence="4" id="KW-0998">Cell outer membrane</keyword>